<gene>
    <name evidence="3" type="ORF">EEDITHA_LOCUS14945</name>
</gene>
<evidence type="ECO:0000256" key="2">
    <source>
        <dbReference type="SAM" id="MobiDB-lite"/>
    </source>
</evidence>
<dbReference type="Proteomes" id="UP001153954">
    <property type="component" value="Unassembled WGS sequence"/>
</dbReference>
<keyword evidence="1" id="KW-0175">Coiled coil</keyword>
<sequence length="285" mass="33443">MDEVLKALLNIQKDIAQQKQDMIDVKENIKESKESINKNIDEKFDRIEAKTKQLEEKIEKQQNSIDFLEKQMRKKNIVFFGISESEKNYEELLNNILHIINEKMNIACPKWEIESVFRLGRNKDKIRPVVVTTTTLSRKLQILKNKRTLDNSGLYIKQDYTPAVLIKRRELQDELQRKRMSGEKVTLRYDKIVEIKSNKQQNYSREKTSSSKTTDEPRETTSNKRFMSESPDNKSIEKTLLSTEQTKQVPKRNKPQNITNFLRPAQLTIATKASTSQDHEKTPKN</sequence>
<dbReference type="AlphaFoldDB" id="A0AAU9ULL3"/>
<evidence type="ECO:0000313" key="4">
    <source>
        <dbReference type="Proteomes" id="UP001153954"/>
    </source>
</evidence>
<evidence type="ECO:0000313" key="3">
    <source>
        <dbReference type="EMBL" id="CAH2100033.1"/>
    </source>
</evidence>
<name>A0AAU9ULL3_EUPED</name>
<accession>A0AAU9ULL3</accession>
<evidence type="ECO:0008006" key="5">
    <source>
        <dbReference type="Google" id="ProtNLM"/>
    </source>
</evidence>
<keyword evidence="4" id="KW-1185">Reference proteome</keyword>
<comment type="caution">
    <text evidence="3">The sequence shown here is derived from an EMBL/GenBank/DDBJ whole genome shotgun (WGS) entry which is preliminary data.</text>
</comment>
<proteinExistence type="predicted"/>
<dbReference type="Gene3D" id="3.30.70.1820">
    <property type="entry name" value="L1 transposable element, RRM domain"/>
    <property type="match status" value="1"/>
</dbReference>
<reference evidence="3" key="1">
    <citation type="submission" date="2022-03" db="EMBL/GenBank/DDBJ databases">
        <authorList>
            <person name="Tunstrom K."/>
        </authorList>
    </citation>
    <scope>NUCLEOTIDE SEQUENCE</scope>
</reference>
<evidence type="ECO:0000256" key="1">
    <source>
        <dbReference type="SAM" id="Coils"/>
    </source>
</evidence>
<feature type="region of interest" description="Disordered" evidence="2">
    <location>
        <begin position="198"/>
        <end position="285"/>
    </location>
</feature>
<feature type="compositionally biased region" description="Basic and acidic residues" evidence="2">
    <location>
        <begin position="204"/>
        <end position="222"/>
    </location>
</feature>
<feature type="coiled-coil region" evidence="1">
    <location>
        <begin position="1"/>
        <end position="102"/>
    </location>
</feature>
<dbReference type="EMBL" id="CAKOGL010000022">
    <property type="protein sequence ID" value="CAH2100033.1"/>
    <property type="molecule type" value="Genomic_DNA"/>
</dbReference>
<organism evidence="3 4">
    <name type="scientific">Euphydryas editha</name>
    <name type="common">Edith's checkerspot</name>
    <dbReference type="NCBI Taxonomy" id="104508"/>
    <lineage>
        <taxon>Eukaryota</taxon>
        <taxon>Metazoa</taxon>
        <taxon>Ecdysozoa</taxon>
        <taxon>Arthropoda</taxon>
        <taxon>Hexapoda</taxon>
        <taxon>Insecta</taxon>
        <taxon>Pterygota</taxon>
        <taxon>Neoptera</taxon>
        <taxon>Endopterygota</taxon>
        <taxon>Lepidoptera</taxon>
        <taxon>Glossata</taxon>
        <taxon>Ditrysia</taxon>
        <taxon>Papilionoidea</taxon>
        <taxon>Nymphalidae</taxon>
        <taxon>Nymphalinae</taxon>
        <taxon>Euphydryas</taxon>
    </lineage>
</organism>
<protein>
    <recommendedName>
        <fullName evidence="5">Endonuclease-reverse transcriptase</fullName>
    </recommendedName>
</protein>